<keyword evidence="2" id="KW-0808">Transferase</keyword>
<dbReference type="SUPFAM" id="SSF53448">
    <property type="entry name" value="Nucleotide-diphospho-sugar transferases"/>
    <property type="match status" value="1"/>
</dbReference>
<dbReference type="PANTHER" id="PTHR22916:SF3">
    <property type="entry name" value="UDP-GLCNAC:BETAGAL BETA-1,3-N-ACETYLGLUCOSAMINYLTRANSFERASE-LIKE PROTEIN 1"/>
    <property type="match status" value="1"/>
</dbReference>
<dbReference type="GO" id="GO:0016757">
    <property type="term" value="F:glycosyltransferase activity"/>
    <property type="evidence" value="ECO:0007669"/>
    <property type="project" value="UniProtKB-KW"/>
</dbReference>
<proteinExistence type="predicted"/>
<dbReference type="EMBL" id="CP076128">
    <property type="protein sequence ID" value="QWG08100.1"/>
    <property type="molecule type" value="Genomic_DNA"/>
</dbReference>
<reference evidence="2 3" key="1">
    <citation type="submission" date="2021-05" db="EMBL/GenBank/DDBJ databases">
        <title>Comparative genomic studies on the polysaccharide-degrading batcterial strains of the Flammeovirga genus.</title>
        <authorList>
            <person name="Zewei F."/>
            <person name="Zheng Z."/>
            <person name="Yu L."/>
            <person name="Ruyue G."/>
            <person name="Yanhong M."/>
            <person name="Yuanyuan C."/>
            <person name="Jingyan G."/>
            <person name="Wenjun H."/>
        </authorList>
    </citation>
    <scope>NUCLEOTIDE SEQUENCE [LARGE SCALE GENOMIC DNA]</scope>
    <source>
        <strain evidence="2 3">YS10</strain>
    </source>
</reference>
<dbReference type="Proteomes" id="UP000682802">
    <property type="component" value="Chromosome 1"/>
</dbReference>
<gene>
    <name evidence="2" type="ORF">KM029_03950</name>
</gene>
<evidence type="ECO:0000313" key="2">
    <source>
        <dbReference type="EMBL" id="QWG08100.1"/>
    </source>
</evidence>
<keyword evidence="2" id="KW-0328">Glycosyltransferase</keyword>
<dbReference type="InterPro" id="IPR029044">
    <property type="entry name" value="Nucleotide-diphossugar_trans"/>
</dbReference>
<feature type="domain" description="Glycosyltransferase 2-like" evidence="1">
    <location>
        <begin position="7"/>
        <end position="150"/>
    </location>
</feature>
<dbReference type="Pfam" id="PF00535">
    <property type="entry name" value="Glycos_transf_2"/>
    <property type="match status" value="1"/>
</dbReference>
<evidence type="ECO:0000259" key="1">
    <source>
        <dbReference type="Pfam" id="PF00535"/>
    </source>
</evidence>
<organism evidence="2 3">
    <name type="scientific">Flammeovirga kamogawensis</name>
    <dbReference type="NCBI Taxonomy" id="373891"/>
    <lineage>
        <taxon>Bacteria</taxon>
        <taxon>Pseudomonadati</taxon>
        <taxon>Bacteroidota</taxon>
        <taxon>Cytophagia</taxon>
        <taxon>Cytophagales</taxon>
        <taxon>Flammeovirgaceae</taxon>
        <taxon>Flammeovirga</taxon>
    </lineage>
</organism>
<name>A0ABX8GWX8_9BACT</name>
<dbReference type="PANTHER" id="PTHR22916">
    <property type="entry name" value="GLYCOSYLTRANSFERASE"/>
    <property type="match status" value="1"/>
</dbReference>
<dbReference type="InterPro" id="IPR001173">
    <property type="entry name" value="Glyco_trans_2-like"/>
</dbReference>
<dbReference type="RefSeq" id="WP_144075479.1">
    <property type="nucleotide sequence ID" value="NZ_CP076128.1"/>
</dbReference>
<dbReference type="EC" id="2.4.-.-" evidence="2"/>
<sequence>MNNILFSIIIPTYNRANFIKKTIQSVTNQTYTNFEIVVVDDGSTDNTEEIIHTIQDHRLQYYKKRNAERGAARNYGAKIAKGEYIYFLDSDDLLYTNHLEVAYHFIIKNNPNIFFQQYEFTKEDGSKIPNLRVNESINKLLLTKGNFMSCHGVFLSSDIFSDNQFVEDRKLAGSEDYELWLRIAARQEILYSNTVTSTLVFHDDRSVLNFSKEKLIERKLLFLKYIKSDKKFRSVYGQYIKAIEAGAYSYIALHIALTKKDKFTSLKYLWKSIKVRPYQVLEKRTLGILKQLIF</sequence>
<protein>
    <submittedName>
        <fullName evidence="2">Glycosyltransferase</fullName>
        <ecNumber evidence="2">2.4.-.-</ecNumber>
    </submittedName>
</protein>
<accession>A0ABX8GWX8</accession>
<evidence type="ECO:0000313" key="3">
    <source>
        <dbReference type="Proteomes" id="UP000682802"/>
    </source>
</evidence>
<keyword evidence="3" id="KW-1185">Reference proteome</keyword>
<dbReference type="Gene3D" id="3.90.550.10">
    <property type="entry name" value="Spore Coat Polysaccharide Biosynthesis Protein SpsA, Chain A"/>
    <property type="match status" value="1"/>
</dbReference>